<dbReference type="RefSeq" id="XP_018284555.1">
    <property type="nucleotide sequence ID" value="XM_018441789.1"/>
</dbReference>
<dbReference type="AlphaFoldDB" id="A0A162WE70"/>
<keyword evidence="1" id="KW-0732">Signal</keyword>
<evidence type="ECO:0000313" key="3">
    <source>
        <dbReference type="Proteomes" id="UP000077315"/>
    </source>
</evidence>
<proteinExistence type="predicted"/>
<dbReference type="VEuPathDB" id="FungiDB:PHYBLDRAFT_67395"/>
<reference evidence="3" key="1">
    <citation type="submission" date="2015-06" db="EMBL/GenBank/DDBJ databases">
        <title>Expansion of signal transduction pathways in fungi by whole-genome duplication.</title>
        <authorList>
            <consortium name="DOE Joint Genome Institute"/>
            <person name="Corrochano L.M."/>
            <person name="Kuo A."/>
            <person name="Marcet-Houben M."/>
            <person name="Polaino S."/>
            <person name="Salamov A."/>
            <person name="Villalobos J.M."/>
            <person name="Alvarez M.I."/>
            <person name="Avalos J."/>
            <person name="Benito E.P."/>
            <person name="Benoit I."/>
            <person name="Burger G."/>
            <person name="Camino L.P."/>
            <person name="Canovas D."/>
            <person name="Cerda-Olmedo E."/>
            <person name="Cheng J.-F."/>
            <person name="Dominguez A."/>
            <person name="Elias M."/>
            <person name="Eslava A.P."/>
            <person name="Glaser F."/>
            <person name="Grimwood J."/>
            <person name="Gutierrez G."/>
            <person name="Heitman J."/>
            <person name="Henrissat B."/>
            <person name="Iturriaga E.A."/>
            <person name="Lang B.F."/>
            <person name="Lavin J.L."/>
            <person name="Lee S."/>
            <person name="Li W."/>
            <person name="Lindquist E."/>
            <person name="Lopez-Garcia S."/>
            <person name="Luque E.M."/>
            <person name="Marcos A.T."/>
            <person name="Martin J."/>
            <person name="McCluskey K."/>
            <person name="Medina H.R."/>
            <person name="Miralles-Duran A."/>
            <person name="Miyazaki A."/>
            <person name="Munoz-Torres E."/>
            <person name="Oguiza J.A."/>
            <person name="Ohm R."/>
            <person name="Olmedo M."/>
            <person name="Orejas M."/>
            <person name="Ortiz-Castellanos L."/>
            <person name="Pisabarro A.G."/>
            <person name="Rodriguez-Romero J."/>
            <person name="Ruiz-Herrera J."/>
            <person name="Ruiz-Vazquez R."/>
            <person name="Sanz C."/>
            <person name="Schackwitz W."/>
            <person name="Schmutz J."/>
            <person name="Shahriari M."/>
            <person name="Shelest E."/>
            <person name="Silva-Franco F."/>
            <person name="Soanes D."/>
            <person name="Syed K."/>
            <person name="Tagua V.G."/>
            <person name="Talbot N.J."/>
            <person name="Thon M."/>
            <person name="De vries R.P."/>
            <person name="Wiebenga A."/>
            <person name="Yadav J.S."/>
            <person name="Braun E.L."/>
            <person name="Baker S."/>
            <person name="Garre V."/>
            <person name="Horwitz B."/>
            <person name="Torres-Martinez S."/>
            <person name="Idnurm A."/>
            <person name="Herrera-Estrella A."/>
            <person name="Gabaldon T."/>
            <person name="Grigoriev I.V."/>
        </authorList>
    </citation>
    <scope>NUCLEOTIDE SEQUENCE [LARGE SCALE GENOMIC DNA]</scope>
    <source>
        <strain evidence="3">NRRL 1555(-)</strain>
    </source>
</reference>
<evidence type="ECO:0000256" key="1">
    <source>
        <dbReference type="SAM" id="SignalP"/>
    </source>
</evidence>
<keyword evidence="3" id="KW-1185">Reference proteome</keyword>
<gene>
    <name evidence="2" type="ORF">PHYBLDRAFT_67395</name>
</gene>
<evidence type="ECO:0000313" key="2">
    <source>
        <dbReference type="EMBL" id="OAD66515.1"/>
    </source>
</evidence>
<dbReference type="GeneID" id="29002695"/>
<feature type="signal peptide" evidence="1">
    <location>
        <begin position="1"/>
        <end position="18"/>
    </location>
</feature>
<dbReference type="Proteomes" id="UP000077315">
    <property type="component" value="Unassembled WGS sequence"/>
</dbReference>
<accession>A0A162WE70</accession>
<dbReference type="EMBL" id="KV441002">
    <property type="protein sequence ID" value="OAD66515.1"/>
    <property type="molecule type" value="Genomic_DNA"/>
</dbReference>
<dbReference type="InParanoid" id="A0A162WE70"/>
<protein>
    <recommendedName>
        <fullName evidence="4">Secreted protein</fullName>
    </recommendedName>
</protein>
<feature type="chain" id="PRO_5007840781" description="Secreted protein" evidence="1">
    <location>
        <begin position="19"/>
        <end position="100"/>
    </location>
</feature>
<sequence length="100" mass="11637">MIEWLICVLSIHFINVHVENMPEITSFTTVRNAQIKYTVLTFFTTCLPYSMEHPYRKYLYSVKVASKRRKTFLPTGSLAKFVPSRSESNFLRAIASNIEI</sequence>
<evidence type="ECO:0008006" key="4">
    <source>
        <dbReference type="Google" id="ProtNLM"/>
    </source>
</evidence>
<name>A0A162WE70_PHYB8</name>
<organism evidence="2 3">
    <name type="scientific">Phycomyces blakesleeanus (strain ATCC 8743b / DSM 1359 / FGSC 10004 / NBRC 33097 / NRRL 1555)</name>
    <dbReference type="NCBI Taxonomy" id="763407"/>
    <lineage>
        <taxon>Eukaryota</taxon>
        <taxon>Fungi</taxon>
        <taxon>Fungi incertae sedis</taxon>
        <taxon>Mucoromycota</taxon>
        <taxon>Mucoromycotina</taxon>
        <taxon>Mucoromycetes</taxon>
        <taxon>Mucorales</taxon>
        <taxon>Phycomycetaceae</taxon>
        <taxon>Phycomyces</taxon>
    </lineage>
</organism>